<dbReference type="InterPro" id="IPR003737">
    <property type="entry name" value="GlcNAc_PI_deacetylase-related"/>
</dbReference>
<dbReference type="RefSeq" id="WP_187783435.1">
    <property type="nucleotide sequence ID" value="NZ_JACTVA010000006.1"/>
</dbReference>
<dbReference type="EMBL" id="JACTVA010000006">
    <property type="protein sequence ID" value="MBC9206255.1"/>
    <property type="molecule type" value="Genomic_DNA"/>
</dbReference>
<evidence type="ECO:0000313" key="2">
    <source>
        <dbReference type="Proteomes" id="UP000626026"/>
    </source>
</evidence>
<dbReference type="Proteomes" id="UP000626026">
    <property type="component" value="Unassembled WGS sequence"/>
</dbReference>
<gene>
    <name evidence="1" type="ORF">IBL26_05360</name>
</gene>
<accession>A0ABR7RI54</accession>
<dbReference type="PANTHER" id="PTHR12993:SF29">
    <property type="entry name" value="BLR3841 PROTEIN"/>
    <property type="match status" value="1"/>
</dbReference>
<dbReference type="PANTHER" id="PTHR12993">
    <property type="entry name" value="N-ACETYLGLUCOSAMINYL-PHOSPHATIDYLINOSITOL DE-N-ACETYLASE-RELATED"/>
    <property type="match status" value="1"/>
</dbReference>
<reference evidence="1 2" key="1">
    <citation type="journal article" date="2013" name="Int. J. Syst. Evol. Microbiol.">
        <title>Roseomonas aerophila sp. nov., isolated from air.</title>
        <authorList>
            <person name="Kim S.J."/>
            <person name="Weon H.Y."/>
            <person name="Ahn J.H."/>
            <person name="Hong S.B."/>
            <person name="Seok S.J."/>
            <person name="Whang K.S."/>
            <person name="Kwon S.W."/>
        </authorList>
    </citation>
    <scope>NUCLEOTIDE SEQUENCE [LARGE SCALE GENOMIC DNA]</scope>
    <source>
        <strain evidence="1 2">NBRC 108923</strain>
    </source>
</reference>
<dbReference type="SUPFAM" id="SSF102588">
    <property type="entry name" value="LmbE-like"/>
    <property type="match status" value="1"/>
</dbReference>
<protein>
    <submittedName>
        <fullName evidence="1">PIG-L family deacetylase</fullName>
    </submittedName>
</protein>
<dbReference type="Pfam" id="PF02585">
    <property type="entry name" value="PIG-L"/>
    <property type="match status" value="1"/>
</dbReference>
<organism evidence="1 2">
    <name type="scientific">Teichococcus aerophilus</name>
    <dbReference type="NCBI Taxonomy" id="1224513"/>
    <lineage>
        <taxon>Bacteria</taxon>
        <taxon>Pseudomonadati</taxon>
        <taxon>Pseudomonadota</taxon>
        <taxon>Alphaproteobacteria</taxon>
        <taxon>Acetobacterales</taxon>
        <taxon>Roseomonadaceae</taxon>
        <taxon>Roseomonas</taxon>
    </lineage>
</organism>
<dbReference type="InterPro" id="IPR024078">
    <property type="entry name" value="LmbE-like_dom_sf"/>
</dbReference>
<proteinExistence type="predicted"/>
<sequence length="253" mass="26383">MKADAYLRAVEALPLGGLDALLPDGSGITVLAPHPDDESLGCGGLLALAAAAGRPARILVLSDGAGSHPHSRLFPAPRLRDLRRQEALDAAAALGVAPDDVGFLDWPDGDVPAGGQRLEDASRAVLDAAGQTTLVATLGLDPHKDHEACWAIGRRAAALGGLRLLGYPVWSWRYLYPEMNEGLGPLPAAEWAGPPQGMRLDVAAMLPRKQRAVASHRSQLGQVIGDAPSAFALSPAVLAVLQRPFEAYVEAAA</sequence>
<comment type="caution">
    <text evidence="1">The sequence shown here is derived from an EMBL/GenBank/DDBJ whole genome shotgun (WGS) entry which is preliminary data.</text>
</comment>
<evidence type="ECO:0000313" key="1">
    <source>
        <dbReference type="EMBL" id="MBC9206255.1"/>
    </source>
</evidence>
<keyword evidence="2" id="KW-1185">Reference proteome</keyword>
<name>A0ABR7RI54_9PROT</name>
<dbReference type="Gene3D" id="3.40.50.10320">
    <property type="entry name" value="LmbE-like"/>
    <property type="match status" value="1"/>
</dbReference>